<sequence>MILTIDIGNSSIVTGIFRENELETLFRMAKATEKTSDEYGMLLYSFFQHQDYSLSDVEGVILSSVVPSMMHRFKRMCRDYFNVEPVIIGPGVKTGLNILYEDPKEVGSDRIANAVAALSMYQAPCIVVDIGTATTFCYIDEKHRYRGGVIAPGPALSVDALSENASRLPRVELQKPERIINKTTLSSIHSGTYYGYLCLIDGMIERMKKEVSQPHAVVIATGGLVHLYAEDSTQIQYVDQNLTHKGLKQIYDRNK</sequence>
<evidence type="ECO:0000256" key="5">
    <source>
        <dbReference type="ARBA" id="ARBA00011738"/>
    </source>
</evidence>
<keyword evidence="7 16" id="KW-0963">Cytoplasm</keyword>
<dbReference type="EC" id="2.7.1.33" evidence="6 16"/>
<feature type="binding site" evidence="16">
    <location>
        <begin position="6"/>
        <end position="13"/>
    </location>
    <ligand>
        <name>ATP</name>
        <dbReference type="ChEBI" id="CHEBI:30616"/>
    </ligand>
</feature>
<keyword evidence="8 16" id="KW-0808">Transferase</keyword>
<dbReference type="GO" id="GO:0004594">
    <property type="term" value="F:pantothenate kinase activity"/>
    <property type="evidence" value="ECO:0007669"/>
    <property type="project" value="UniProtKB-EC"/>
</dbReference>
<comment type="pathway">
    <text evidence="4 16">Cofactor biosynthesis; coenzyme A biosynthesis; CoA from (R)-pantothenate: step 1/5.</text>
</comment>
<dbReference type="Pfam" id="PF03309">
    <property type="entry name" value="Pan_kinase"/>
    <property type="match status" value="1"/>
</dbReference>
<evidence type="ECO:0000313" key="17">
    <source>
        <dbReference type="EMBL" id="MED4126823.1"/>
    </source>
</evidence>
<keyword evidence="13 16" id="KW-0173">Coenzyme A biosynthesis</keyword>
<dbReference type="InterPro" id="IPR043129">
    <property type="entry name" value="ATPase_NBD"/>
</dbReference>
<evidence type="ECO:0000313" key="18">
    <source>
        <dbReference type="Proteomes" id="UP001341820"/>
    </source>
</evidence>
<dbReference type="NCBIfam" id="NF009848">
    <property type="entry name" value="PRK13318.1-6"/>
    <property type="match status" value="1"/>
</dbReference>
<keyword evidence="16" id="KW-0479">Metal-binding</keyword>
<comment type="similarity">
    <text evidence="14 16">Belongs to the type III pantothenate kinase family.</text>
</comment>
<evidence type="ECO:0000256" key="2">
    <source>
        <dbReference type="ARBA" id="ARBA00001958"/>
    </source>
</evidence>
<evidence type="ECO:0000256" key="9">
    <source>
        <dbReference type="ARBA" id="ARBA00022741"/>
    </source>
</evidence>
<comment type="function">
    <text evidence="16">Catalyzes the phosphorylation of pantothenate (Pan), the first step in CoA biosynthesis.</text>
</comment>
<keyword evidence="18" id="KW-1185">Reference proteome</keyword>
<dbReference type="NCBIfam" id="TIGR00671">
    <property type="entry name" value="baf"/>
    <property type="match status" value="1"/>
</dbReference>
<keyword evidence="10 16" id="KW-0418">Kinase</keyword>
<dbReference type="PANTHER" id="PTHR34265:SF1">
    <property type="entry name" value="TYPE III PANTOTHENATE KINASE"/>
    <property type="match status" value="1"/>
</dbReference>
<evidence type="ECO:0000256" key="4">
    <source>
        <dbReference type="ARBA" id="ARBA00005225"/>
    </source>
</evidence>
<protein>
    <recommendedName>
        <fullName evidence="15 16">Type III pantothenate kinase</fullName>
        <ecNumber evidence="6 16">2.7.1.33</ecNumber>
    </recommendedName>
    <alternativeName>
        <fullName evidence="16">PanK-III</fullName>
    </alternativeName>
    <alternativeName>
        <fullName evidence="16">Pantothenic acid kinase</fullName>
    </alternativeName>
</protein>
<dbReference type="Gene3D" id="3.30.420.40">
    <property type="match status" value="2"/>
</dbReference>
<evidence type="ECO:0000256" key="6">
    <source>
        <dbReference type="ARBA" id="ARBA00012102"/>
    </source>
</evidence>
<comment type="caution">
    <text evidence="17">The sequence shown here is derived from an EMBL/GenBank/DDBJ whole genome shotgun (WGS) entry which is preliminary data.</text>
</comment>
<comment type="subunit">
    <text evidence="5 16">Homodimer.</text>
</comment>
<dbReference type="InterPro" id="IPR004619">
    <property type="entry name" value="Type_III_PanK"/>
</dbReference>
<name>A0ABU6NF52_9BACI</name>
<evidence type="ECO:0000256" key="1">
    <source>
        <dbReference type="ARBA" id="ARBA00001206"/>
    </source>
</evidence>
<dbReference type="HAMAP" id="MF_01274">
    <property type="entry name" value="Pantothen_kinase_3"/>
    <property type="match status" value="1"/>
</dbReference>
<accession>A0ABU6NF52</accession>
<dbReference type="RefSeq" id="WP_035395131.1">
    <property type="nucleotide sequence ID" value="NZ_CP042163.1"/>
</dbReference>
<evidence type="ECO:0000256" key="3">
    <source>
        <dbReference type="ARBA" id="ARBA00004496"/>
    </source>
</evidence>
<feature type="binding site" evidence="16">
    <location>
        <position position="100"/>
    </location>
    <ligand>
        <name>substrate</name>
    </ligand>
</feature>
<dbReference type="CDD" id="cd24015">
    <property type="entry name" value="ASKHA_NBD_PanK-III"/>
    <property type="match status" value="1"/>
</dbReference>
<comment type="cofactor">
    <cofactor evidence="2">
        <name>K(+)</name>
        <dbReference type="ChEBI" id="CHEBI:29103"/>
    </cofactor>
</comment>
<evidence type="ECO:0000256" key="11">
    <source>
        <dbReference type="ARBA" id="ARBA00022840"/>
    </source>
</evidence>
<keyword evidence="12 16" id="KW-0630">Potassium</keyword>
<proteinExistence type="inferred from homology"/>
<dbReference type="Proteomes" id="UP001341820">
    <property type="component" value="Unassembled WGS sequence"/>
</dbReference>
<dbReference type="NCBIfam" id="NF009855">
    <property type="entry name" value="PRK13321.1"/>
    <property type="match status" value="1"/>
</dbReference>
<comment type="catalytic activity">
    <reaction evidence="1 16">
        <text>(R)-pantothenate + ATP = (R)-4'-phosphopantothenate + ADP + H(+)</text>
        <dbReference type="Rhea" id="RHEA:16373"/>
        <dbReference type="ChEBI" id="CHEBI:10986"/>
        <dbReference type="ChEBI" id="CHEBI:15378"/>
        <dbReference type="ChEBI" id="CHEBI:29032"/>
        <dbReference type="ChEBI" id="CHEBI:30616"/>
        <dbReference type="ChEBI" id="CHEBI:456216"/>
        <dbReference type="EC" id="2.7.1.33"/>
    </reaction>
</comment>
<feature type="binding site" evidence="16">
    <location>
        <position position="129"/>
    </location>
    <ligand>
        <name>K(+)</name>
        <dbReference type="ChEBI" id="CHEBI:29103"/>
    </ligand>
</feature>
<dbReference type="SUPFAM" id="SSF53067">
    <property type="entry name" value="Actin-like ATPase domain"/>
    <property type="match status" value="2"/>
</dbReference>
<gene>
    <name evidence="16" type="primary">coaX</name>
    <name evidence="17" type="ORF">P5F74_01620</name>
</gene>
<dbReference type="PANTHER" id="PTHR34265">
    <property type="entry name" value="TYPE III PANTOTHENATE KINASE"/>
    <property type="match status" value="1"/>
</dbReference>
<feature type="binding site" evidence="16">
    <location>
        <begin position="107"/>
        <end position="110"/>
    </location>
    <ligand>
        <name>substrate</name>
    </ligand>
</feature>
<evidence type="ECO:0000256" key="14">
    <source>
        <dbReference type="ARBA" id="ARBA00038036"/>
    </source>
</evidence>
<keyword evidence="9 16" id="KW-0547">Nucleotide-binding</keyword>
<evidence type="ECO:0000256" key="16">
    <source>
        <dbReference type="HAMAP-Rule" id="MF_01274"/>
    </source>
</evidence>
<evidence type="ECO:0000256" key="15">
    <source>
        <dbReference type="ARBA" id="ARBA00040883"/>
    </source>
</evidence>
<evidence type="ECO:0000256" key="13">
    <source>
        <dbReference type="ARBA" id="ARBA00022993"/>
    </source>
</evidence>
<evidence type="ECO:0000256" key="8">
    <source>
        <dbReference type="ARBA" id="ARBA00022679"/>
    </source>
</evidence>
<feature type="active site" description="Proton acceptor" evidence="16">
    <location>
        <position position="109"/>
    </location>
</feature>
<comment type="subcellular location">
    <subcellularLocation>
        <location evidence="3 16">Cytoplasm</location>
    </subcellularLocation>
</comment>
<feature type="binding site" evidence="16">
    <location>
        <position position="132"/>
    </location>
    <ligand>
        <name>ATP</name>
        <dbReference type="ChEBI" id="CHEBI:30616"/>
    </ligand>
</feature>
<feature type="binding site" evidence="16">
    <location>
        <position position="184"/>
    </location>
    <ligand>
        <name>substrate</name>
    </ligand>
</feature>
<evidence type="ECO:0000256" key="7">
    <source>
        <dbReference type="ARBA" id="ARBA00022490"/>
    </source>
</evidence>
<comment type="cofactor">
    <cofactor evidence="16">
        <name>NH4(+)</name>
        <dbReference type="ChEBI" id="CHEBI:28938"/>
    </cofactor>
    <cofactor evidence="16">
        <name>K(+)</name>
        <dbReference type="ChEBI" id="CHEBI:29103"/>
    </cofactor>
    <text evidence="16">A monovalent cation. Ammonium or potassium.</text>
</comment>
<reference evidence="17 18" key="1">
    <citation type="submission" date="2023-03" db="EMBL/GenBank/DDBJ databases">
        <title>Bacillus Genome Sequencing.</title>
        <authorList>
            <person name="Dunlap C."/>
        </authorList>
    </citation>
    <scope>NUCLEOTIDE SEQUENCE [LARGE SCALE GENOMIC DNA]</scope>
    <source>
        <strain evidence="17 18">B-4107</strain>
    </source>
</reference>
<keyword evidence="11 16" id="KW-0067">ATP-binding</keyword>
<dbReference type="EMBL" id="JAROAS010000003">
    <property type="protein sequence ID" value="MED4126823.1"/>
    <property type="molecule type" value="Genomic_DNA"/>
</dbReference>
<evidence type="ECO:0000256" key="10">
    <source>
        <dbReference type="ARBA" id="ARBA00022777"/>
    </source>
</evidence>
<organism evidence="17 18">
    <name type="scientific">Shouchella miscanthi</name>
    <dbReference type="NCBI Taxonomy" id="2598861"/>
    <lineage>
        <taxon>Bacteria</taxon>
        <taxon>Bacillati</taxon>
        <taxon>Bacillota</taxon>
        <taxon>Bacilli</taxon>
        <taxon>Bacillales</taxon>
        <taxon>Bacillaceae</taxon>
        <taxon>Shouchella</taxon>
    </lineage>
</organism>
<evidence type="ECO:0000256" key="12">
    <source>
        <dbReference type="ARBA" id="ARBA00022958"/>
    </source>
</evidence>